<evidence type="ECO:0000259" key="4">
    <source>
        <dbReference type="Pfam" id="PF14214"/>
    </source>
</evidence>
<dbReference type="Gene3D" id="3.40.50.300">
    <property type="entry name" value="P-loop containing nucleotide triphosphate hydrolases"/>
    <property type="match status" value="1"/>
</dbReference>
<feature type="region of interest" description="Disordered" evidence="2">
    <location>
        <begin position="1460"/>
        <end position="1488"/>
    </location>
</feature>
<dbReference type="InterPro" id="IPR046700">
    <property type="entry name" value="DUF6570"/>
</dbReference>
<evidence type="ECO:0000259" key="5">
    <source>
        <dbReference type="Pfam" id="PF20209"/>
    </source>
</evidence>
<keyword evidence="1" id="KW-0547">Nucleotide-binding</keyword>
<dbReference type="GO" id="GO:0005524">
    <property type="term" value="F:ATP binding"/>
    <property type="evidence" value="ECO:0007669"/>
    <property type="project" value="UniProtKB-KW"/>
</dbReference>
<accession>A0A1M2VTM4</accession>
<dbReference type="GO" id="GO:0006310">
    <property type="term" value="P:DNA recombination"/>
    <property type="evidence" value="ECO:0007669"/>
    <property type="project" value="UniProtKB-KW"/>
</dbReference>
<protein>
    <recommendedName>
        <fullName evidence="1">ATP-dependent DNA helicase</fullName>
        <ecNumber evidence="1">5.6.2.3</ecNumber>
    </recommendedName>
</protein>
<dbReference type="InterPro" id="IPR010285">
    <property type="entry name" value="DNA_helicase_pif1-like_DEAD"/>
</dbReference>
<dbReference type="GO" id="GO:0043139">
    <property type="term" value="F:5'-3' DNA helicase activity"/>
    <property type="evidence" value="ECO:0007669"/>
    <property type="project" value="UniProtKB-EC"/>
</dbReference>
<gene>
    <name evidence="6" type="ORF">TRAPUB_12517</name>
</gene>
<organism evidence="6 7">
    <name type="scientific">Trametes pubescens</name>
    <name type="common">White-rot fungus</name>
    <dbReference type="NCBI Taxonomy" id="154538"/>
    <lineage>
        <taxon>Eukaryota</taxon>
        <taxon>Fungi</taxon>
        <taxon>Dikarya</taxon>
        <taxon>Basidiomycota</taxon>
        <taxon>Agaricomycotina</taxon>
        <taxon>Agaricomycetes</taxon>
        <taxon>Polyporales</taxon>
        <taxon>Polyporaceae</taxon>
        <taxon>Trametes</taxon>
    </lineage>
</organism>
<dbReference type="SUPFAM" id="SSF52540">
    <property type="entry name" value="P-loop containing nucleoside triphosphate hydrolases"/>
    <property type="match status" value="2"/>
</dbReference>
<keyword evidence="1" id="KW-0378">Hydrolase</keyword>
<comment type="similarity">
    <text evidence="1">Belongs to the helicase family.</text>
</comment>
<evidence type="ECO:0000313" key="7">
    <source>
        <dbReference type="Proteomes" id="UP000184267"/>
    </source>
</evidence>
<dbReference type="PANTHER" id="PTHR47642:SF5">
    <property type="entry name" value="ATP-DEPENDENT DNA HELICASE"/>
    <property type="match status" value="1"/>
</dbReference>
<keyword evidence="1" id="KW-0067">ATP-binding</keyword>
<keyword evidence="1" id="KW-0234">DNA repair</keyword>
<keyword evidence="1" id="KW-0227">DNA damage</keyword>
<dbReference type="STRING" id="154538.A0A1M2VTM4"/>
<dbReference type="OMA" id="CILMENV"/>
<sequence length="2051" mass="228411">MQGRLRVLEEQLISMRGSLSRQSRSDEAAIGYVNARFILYQNGQVVASDRRINREHLNTMFLFRSVVHRSHHESGLSKLGDLIVSAPVAAVVSLYQFWCMSHLRSIATAHGMRVPAKASQPQLMEALTAHVCDATCLRSQYLFRVLKHPRAGHRSAVAPSRLPEAENAVASVDDNLEGEVAPPAPHVEGIEGINQVSTSEEDLSYLEIANEQLRQSIMLEWEQTMSTVRLKELVCGVCARRTPPEKILSVKAARIPFELLTNPALPEEVLPQSYDLAAYGGAILHPKGLEHLDKRGPVRICQECRAALFHKNGAKMPLYALANWLYYGHERLPESVKEAFAKSTQVERMLVGRARSSKVSFKFCDMEGHPLYKSDRNLSQGCVKGNVAIHPQDAAQLSEVLPPSYDVLRDTLCAVFVGEKQPTRDTIKKLNPLLVRKSRVKTMIDFLLKHNPKYAVSPTFRGYSQENMDALYADNRPSNDEDVLCAMEMGHIPVNDAVEGATDAGYVPGAAGPDPTDTDTLLMENVGYTTHQGTLAVNPRDMTFEAVAHCLRGGTFLKVQAGSRFIPDFQNPSLLTWVFPHLDPWGIGSFFHEQRPRDRRLSLDQQLKYLLQVDDSRFREDPNFAFVYYNIRQKKAVFDSVSFRVGASQRERVVREIMGIDVEKLDSLAKAFERNPHYKPAAADEVAIIKLLAKVNTVSHDIPGSNGYKIALRNQIRALIHREGTPTLFVTLNPSDRDHPLVRLYAGNETEVEGRMQGEELSRWRRTKLAARNPAACAKFFDKIITNFIDVVLKFGKSEKGLFGKCKAYFGTVEAQGRGTLHCHMLIWLEGHPPPQKLRDKMFSSETYREMMFNWLEAVIKCELPGTTEVVVEEKGHPLPQPPRPNETQTSHPGAVPGPSLRNFQSLDAFKVAFDAFVTDLVKEFNWHEHNSTCFKYVSKGTVPKDGEQRDALCRMRIDGSTRATTCLDDESGSILLRRLHPRIANYNDLVVFLIQSNMDIKFIGSGEAAKALLYYITDYITKASLPAHVGLAALSYAIQKTNDKFSDILESEHNARRSRGALNTAVNRMMSHQEISHQQVMSYLVGGGDHYTSHKFRVLHWGSFDRLFRDAFAEPQHNDITTTSGEEGEAESDDAAAQADGSELDGDDEDEQPHDVPDEQSFLLQIQPGTISSRNQQQDYVYRSLSAPFDALCLYEFVATTESVSFARDRSKRSGLTREAQDEPGASSTNGALPRGRFSSSEHTQYETHMLRKKKDSLVPVILGAKVPRSDRSEEEQEAWARMMLILFVPWRRPSDLRAPGETWLAALERKRNQIAAEHEIVMSNMNVLSECRDVRDAFSAMRKAEALALVRDGMPSAEGAAHTGLGQENISDDYQLFDSPNSYNAYDHAADLEAGGAALDARIGAPAREVLDMCYRVEEVNEHIGATSLHSGRVRVQCEDDDARIAQHSAMMRELKKLRRPQFPGERSQTEERPRKRRRLNEVTESVTAMELDEEASTSTYSSAQGNTPSVDETIEGIVVEFGLNSNEEQERAFRIVADHVKSGSRQLMMYIAGVGGTGKTHVIKAVLKLFSILGRSREILVGAPTGAAALNIDGYTMHALTMLPGNGKGRLNELRQLWGPVQYLIIDEISMIGARFLSQISNRLQEAKAEDGPMASSPFGGLNVIFTGDFGQLKPVKSSTVYSHSLIQRPGLQHIRDAAGVSNLQGVYLWRQVQTVVKLTKNQRQASDPVYGALLDRVRVGQCRSCNVHETGELSDAEILYQRILQQVARKDQSGFRAFADAPVIVGTKLLRDEINTRIIAHKAAAMNETVHTYHAKDKVAGSPAVGEMRRGLWKLQSSVCGDSLGKLPLFPGMKVMIRENLAFSKRLVNGAEGTITDIVYEVSGGVRYATVVYVRVPGAGQVSEDLEEDVVPIFPETVHFQCKINVGGQQCPKSIARQQLPIIPAYAYTDYKSQGKSLTHAIVDLDSANSLQGIYVMLSRVRSLQGLLILRPFSVSKLCGRLSQELREELGRIDKLADETAARYKSALNAPTSQQATYSRGSDDVDF</sequence>
<comment type="cofactor">
    <cofactor evidence="1">
        <name>Mg(2+)</name>
        <dbReference type="ChEBI" id="CHEBI:18420"/>
    </cofactor>
</comment>
<dbReference type="InterPro" id="IPR051055">
    <property type="entry name" value="PIF1_helicase"/>
</dbReference>
<dbReference type="EMBL" id="MNAD01000704">
    <property type="protein sequence ID" value="OJT10955.1"/>
    <property type="molecule type" value="Genomic_DNA"/>
</dbReference>
<dbReference type="InterPro" id="IPR027417">
    <property type="entry name" value="P-loop_NTPase"/>
</dbReference>
<feature type="compositionally biased region" description="Acidic residues" evidence="2">
    <location>
        <begin position="1143"/>
        <end position="1153"/>
    </location>
</feature>
<evidence type="ECO:0000256" key="2">
    <source>
        <dbReference type="SAM" id="MobiDB-lite"/>
    </source>
</evidence>
<dbReference type="InterPro" id="IPR025476">
    <property type="entry name" value="Helitron_helicase-like"/>
</dbReference>
<dbReference type="Pfam" id="PF05970">
    <property type="entry name" value="PIF1"/>
    <property type="match status" value="1"/>
</dbReference>
<feature type="domain" description="Helitron helicase-like" evidence="4">
    <location>
        <begin position="608"/>
        <end position="827"/>
    </location>
</feature>
<keyword evidence="1" id="KW-0233">DNA recombination</keyword>
<evidence type="ECO:0000256" key="1">
    <source>
        <dbReference type="RuleBase" id="RU363044"/>
    </source>
</evidence>
<keyword evidence="1 6" id="KW-0347">Helicase</keyword>
<dbReference type="Pfam" id="PF20209">
    <property type="entry name" value="DUF6570"/>
    <property type="match status" value="1"/>
</dbReference>
<feature type="region of interest" description="Disordered" evidence="2">
    <location>
        <begin position="874"/>
        <end position="897"/>
    </location>
</feature>
<evidence type="ECO:0000313" key="6">
    <source>
        <dbReference type="EMBL" id="OJT10955.1"/>
    </source>
</evidence>
<feature type="region of interest" description="Disordered" evidence="2">
    <location>
        <begin position="1119"/>
        <end position="1157"/>
    </location>
</feature>
<reference evidence="6 7" key="1">
    <citation type="submission" date="2016-10" db="EMBL/GenBank/DDBJ databases">
        <title>Genome sequence of the basidiomycete white-rot fungus Trametes pubescens.</title>
        <authorList>
            <person name="Makela M.R."/>
            <person name="Granchi Z."/>
            <person name="Peng M."/>
            <person name="De Vries R.P."/>
            <person name="Grigoriev I."/>
            <person name="Riley R."/>
            <person name="Hilden K."/>
        </authorList>
    </citation>
    <scope>NUCLEOTIDE SEQUENCE [LARGE SCALE GENOMIC DNA]</scope>
    <source>
        <strain evidence="6 7">FBCC735</strain>
    </source>
</reference>
<dbReference type="Proteomes" id="UP000184267">
    <property type="component" value="Unassembled WGS sequence"/>
</dbReference>
<comment type="catalytic activity">
    <reaction evidence="1">
        <text>ATP + H2O = ADP + phosphate + H(+)</text>
        <dbReference type="Rhea" id="RHEA:13065"/>
        <dbReference type="ChEBI" id="CHEBI:15377"/>
        <dbReference type="ChEBI" id="CHEBI:15378"/>
        <dbReference type="ChEBI" id="CHEBI:30616"/>
        <dbReference type="ChEBI" id="CHEBI:43474"/>
        <dbReference type="ChEBI" id="CHEBI:456216"/>
        <dbReference type="EC" id="5.6.2.3"/>
    </reaction>
</comment>
<feature type="region of interest" description="Disordered" evidence="2">
    <location>
        <begin position="1209"/>
        <end position="1248"/>
    </location>
</feature>
<dbReference type="PANTHER" id="PTHR47642">
    <property type="entry name" value="ATP-DEPENDENT DNA HELICASE"/>
    <property type="match status" value="1"/>
</dbReference>
<dbReference type="GO" id="GO:0016887">
    <property type="term" value="F:ATP hydrolysis activity"/>
    <property type="evidence" value="ECO:0007669"/>
    <property type="project" value="RHEA"/>
</dbReference>
<dbReference type="GO" id="GO:0006281">
    <property type="term" value="P:DNA repair"/>
    <property type="evidence" value="ECO:0007669"/>
    <property type="project" value="UniProtKB-KW"/>
</dbReference>
<dbReference type="EC" id="5.6.2.3" evidence="1"/>
<dbReference type="GO" id="GO:0000723">
    <property type="term" value="P:telomere maintenance"/>
    <property type="evidence" value="ECO:0007669"/>
    <property type="project" value="InterPro"/>
</dbReference>
<name>A0A1M2VTM4_TRAPU</name>
<comment type="caution">
    <text evidence="6">The sequence shown here is derived from an EMBL/GenBank/DDBJ whole genome shotgun (WGS) entry which is preliminary data.</text>
</comment>
<keyword evidence="7" id="KW-1185">Reference proteome</keyword>
<feature type="domain" description="DUF6570" evidence="5">
    <location>
        <begin position="315"/>
        <end position="455"/>
    </location>
</feature>
<proteinExistence type="inferred from homology"/>
<evidence type="ECO:0000259" key="3">
    <source>
        <dbReference type="Pfam" id="PF05970"/>
    </source>
</evidence>
<feature type="domain" description="DNA helicase Pif1-like DEAD-box helicase" evidence="3">
    <location>
        <begin position="1529"/>
        <end position="1731"/>
    </location>
</feature>
<dbReference type="Pfam" id="PF14214">
    <property type="entry name" value="Helitron_like_N"/>
    <property type="match status" value="1"/>
</dbReference>
<dbReference type="CDD" id="cd18809">
    <property type="entry name" value="SF1_C_RecD"/>
    <property type="match status" value="1"/>
</dbReference>
<dbReference type="OrthoDB" id="2738800at2759"/>